<dbReference type="AlphaFoldDB" id="A0A0A9T421"/>
<protein>
    <submittedName>
        <fullName evidence="1">Uncharacterized protein</fullName>
    </submittedName>
</protein>
<sequence length="29" mass="3153">MPDCQLDEGVSQGEAKLKCNLFLARLDTG</sequence>
<name>A0A0A9T421_ARUDO</name>
<organism evidence="1">
    <name type="scientific">Arundo donax</name>
    <name type="common">Giant reed</name>
    <name type="synonym">Donax arundinaceus</name>
    <dbReference type="NCBI Taxonomy" id="35708"/>
    <lineage>
        <taxon>Eukaryota</taxon>
        <taxon>Viridiplantae</taxon>
        <taxon>Streptophyta</taxon>
        <taxon>Embryophyta</taxon>
        <taxon>Tracheophyta</taxon>
        <taxon>Spermatophyta</taxon>
        <taxon>Magnoliopsida</taxon>
        <taxon>Liliopsida</taxon>
        <taxon>Poales</taxon>
        <taxon>Poaceae</taxon>
        <taxon>PACMAD clade</taxon>
        <taxon>Arundinoideae</taxon>
        <taxon>Arundineae</taxon>
        <taxon>Arundo</taxon>
    </lineage>
</organism>
<proteinExistence type="predicted"/>
<reference evidence="1" key="2">
    <citation type="journal article" date="2015" name="Data Brief">
        <title>Shoot transcriptome of the giant reed, Arundo donax.</title>
        <authorList>
            <person name="Barrero R.A."/>
            <person name="Guerrero F.D."/>
            <person name="Moolhuijzen P."/>
            <person name="Goolsby J.A."/>
            <person name="Tidwell J."/>
            <person name="Bellgard S.E."/>
            <person name="Bellgard M.I."/>
        </authorList>
    </citation>
    <scope>NUCLEOTIDE SEQUENCE</scope>
    <source>
        <tissue evidence="1">Shoot tissue taken approximately 20 cm above the soil surface</tissue>
    </source>
</reference>
<dbReference type="EMBL" id="GBRH01267719">
    <property type="protein sequence ID" value="JAD30176.1"/>
    <property type="molecule type" value="Transcribed_RNA"/>
</dbReference>
<evidence type="ECO:0000313" key="1">
    <source>
        <dbReference type="EMBL" id="JAD30176.1"/>
    </source>
</evidence>
<reference evidence="1" key="1">
    <citation type="submission" date="2014-09" db="EMBL/GenBank/DDBJ databases">
        <authorList>
            <person name="Magalhaes I.L.F."/>
            <person name="Oliveira U."/>
            <person name="Santos F.R."/>
            <person name="Vidigal T.H.D.A."/>
            <person name="Brescovit A.D."/>
            <person name="Santos A.J."/>
        </authorList>
    </citation>
    <scope>NUCLEOTIDE SEQUENCE</scope>
    <source>
        <tissue evidence="1">Shoot tissue taken approximately 20 cm above the soil surface</tissue>
    </source>
</reference>
<accession>A0A0A9T421</accession>